<dbReference type="InterPro" id="IPR013527">
    <property type="entry name" value="YicC-like_N"/>
</dbReference>
<name>A0A146GE87_TERSA</name>
<reference evidence="9" key="1">
    <citation type="journal article" date="2017" name="Genome Announc.">
        <title>Draft Genome Sequence of Terrimicrobium sacchariphilum NM-5T, a Facultative Anaerobic Soil Bacterium of the Class Spartobacteria.</title>
        <authorList>
            <person name="Qiu Y.L."/>
            <person name="Tourlousse D.M."/>
            <person name="Matsuura N."/>
            <person name="Ohashi A."/>
            <person name="Sekiguchi Y."/>
        </authorList>
    </citation>
    <scope>NUCLEOTIDE SEQUENCE [LARGE SCALE GENOMIC DNA]</scope>
    <source>
        <strain evidence="9">NM-5</strain>
    </source>
</reference>
<dbReference type="EMBL" id="BDCO01000002">
    <property type="protein sequence ID" value="GAT34806.1"/>
    <property type="molecule type" value="Genomic_DNA"/>
</dbReference>
<dbReference type="PANTHER" id="PTHR30636:SF3">
    <property type="entry name" value="UPF0701 PROTEIN YICC"/>
    <property type="match status" value="1"/>
</dbReference>
<gene>
    <name evidence="8" type="ORF">TSACC_23240</name>
</gene>
<dbReference type="InterPro" id="IPR013551">
    <property type="entry name" value="YicC-like_C"/>
</dbReference>
<keyword evidence="3" id="KW-0255">Endonuclease</keyword>
<evidence type="ECO:0000256" key="1">
    <source>
        <dbReference type="ARBA" id="ARBA00001968"/>
    </source>
</evidence>
<dbReference type="RefSeq" id="WP_075080406.1">
    <property type="nucleotide sequence ID" value="NZ_BDCO01000002.1"/>
</dbReference>
<dbReference type="GO" id="GO:0016787">
    <property type="term" value="F:hydrolase activity"/>
    <property type="evidence" value="ECO:0007669"/>
    <property type="project" value="UniProtKB-KW"/>
</dbReference>
<proteinExistence type="inferred from homology"/>
<evidence type="ECO:0000256" key="3">
    <source>
        <dbReference type="ARBA" id="ARBA00022759"/>
    </source>
</evidence>
<evidence type="ECO:0000256" key="4">
    <source>
        <dbReference type="ARBA" id="ARBA00022801"/>
    </source>
</evidence>
<dbReference type="Proteomes" id="UP000076023">
    <property type="component" value="Unassembled WGS sequence"/>
</dbReference>
<dbReference type="InParanoid" id="A0A146GE87"/>
<dbReference type="AlphaFoldDB" id="A0A146GE87"/>
<evidence type="ECO:0000256" key="5">
    <source>
        <dbReference type="ARBA" id="ARBA00035648"/>
    </source>
</evidence>
<dbReference type="GO" id="GO:0004521">
    <property type="term" value="F:RNA endonuclease activity"/>
    <property type="evidence" value="ECO:0007669"/>
    <property type="project" value="InterPro"/>
</dbReference>
<dbReference type="FunCoup" id="A0A146GE87">
    <property type="interactions" value="227"/>
</dbReference>
<comment type="caution">
    <text evidence="8">The sequence shown here is derived from an EMBL/GenBank/DDBJ whole genome shotgun (WGS) entry which is preliminary data.</text>
</comment>
<evidence type="ECO:0000256" key="2">
    <source>
        <dbReference type="ARBA" id="ARBA00022722"/>
    </source>
</evidence>
<evidence type="ECO:0000313" key="8">
    <source>
        <dbReference type="EMBL" id="GAT34806.1"/>
    </source>
</evidence>
<dbReference type="NCBIfam" id="TIGR00255">
    <property type="entry name" value="YicC/YloC family endoribonuclease"/>
    <property type="match status" value="1"/>
</dbReference>
<dbReference type="Pfam" id="PF08340">
    <property type="entry name" value="YicC-like_C"/>
    <property type="match status" value="1"/>
</dbReference>
<organism evidence="8 9">
    <name type="scientific">Terrimicrobium sacchariphilum</name>
    <dbReference type="NCBI Taxonomy" id="690879"/>
    <lineage>
        <taxon>Bacteria</taxon>
        <taxon>Pseudomonadati</taxon>
        <taxon>Verrucomicrobiota</taxon>
        <taxon>Terrimicrobiia</taxon>
        <taxon>Terrimicrobiales</taxon>
        <taxon>Terrimicrobiaceae</taxon>
        <taxon>Terrimicrobium</taxon>
    </lineage>
</organism>
<evidence type="ECO:0000313" key="9">
    <source>
        <dbReference type="Proteomes" id="UP000076023"/>
    </source>
</evidence>
<accession>A0A146GE87</accession>
<keyword evidence="9" id="KW-1185">Reference proteome</keyword>
<feature type="domain" description="Endoribonuclease YicC-like C-terminal" evidence="7">
    <location>
        <begin position="170"/>
        <end position="288"/>
    </location>
</feature>
<dbReference type="Pfam" id="PF03755">
    <property type="entry name" value="YicC-like_N"/>
    <property type="match status" value="1"/>
</dbReference>
<comment type="cofactor">
    <cofactor evidence="1">
        <name>a divalent metal cation</name>
        <dbReference type="ChEBI" id="CHEBI:60240"/>
    </cofactor>
</comment>
<dbReference type="PANTHER" id="PTHR30636">
    <property type="entry name" value="UPF0701 PROTEIN YICC"/>
    <property type="match status" value="1"/>
</dbReference>
<dbReference type="InterPro" id="IPR005229">
    <property type="entry name" value="YicC/YloC-like"/>
</dbReference>
<dbReference type="STRING" id="690879.TSACC_23240"/>
<evidence type="ECO:0000259" key="7">
    <source>
        <dbReference type="Pfam" id="PF08340"/>
    </source>
</evidence>
<dbReference type="OrthoDB" id="9771229at2"/>
<evidence type="ECO:0000259" key="6">
    <source>
        <dbReference type="Pfam" id="PF03755"/>
    </source>
</evidence>
<keyword evidence="2" id="KW-0540">Nuclease</keyword>
<comment type="similarity">
    <text evidence="5">Belongs to the YicC/YloC family.</text>
</comment>
<feature type="domain" description="Endoribonuclease YicC-like N-terminal" evidence="6">
    <location>
        <begin position="1"/>
        <end position="152"/>
    </location>
</feature>
<sequence>MKSMTGHGRGETAAKGVRAVVECFSVNRKQAEVSLAAGRELAWLEPHVREEVLKRVSRGKVQVSVAIETTDDSVHGLIDRSRAAAFLKEAKALQKHLGLTGEISLETVLAAPGVIRAGDPSERDVLPAVKKALGLSLDALLEMRVREGSHLQKDLAKSLTRMAAMVKRVRTLAPNVPKRQRENLLRRLESAQLPIDVMEPRLATEIAVFAERCDIAEELTRLDSHIAQFRDALKSDAPVGRTLEFLAQEMGREWNTTGSKANDSEISRVVVDAKAELDRIREQLANIE</sequence>
<protein>
    <submittedName>
        <fullName evidence="8">TIGR00255 family protein</fullName>
    </submittedName>
</protein>
<keyword evidence="4" id="KW-0378">Hydrolase</keyword>